<evidence type="ECO:0000313" key="11">
    <source>
        <dbReference type="Proteomes" id="UP000295788"/>
    </source>
</evidence>
<comment type="subcellular location">
    <subcellularLocation>
        <location evidence="1">Membrane</location>
        <topology evidence="1">Lipid-anchor</topology>
    </subcellularLocation>
</comment>
<dbReference type="Pfam" id="PF25198">
    <property type="entry name" value="Spore_GerAC_N"/>
    <property type="match status" value="1"/>
</dbReference>
<evidence type="ECO:0000256" key="7">
    <source>
        <dbReference type="ARBA" id="ARBA00023288"/>
    </source>
</evidence>
<gene>
    <name evidence="10" type="ORF">EDD72_104157</name>
</gene>
<dbReference type="InterPro" id="IPR046953">
    <property type="entry name" value="Spore_GerAC-like_C"/>
</dbReference>
<protein>
    <submittedName>
        <fullName evidence="10">Spore germination protein KC</fullName>
    </submittedName>
</protein>
<dbReference type="EMBL" id="SMAB01000004">
    <property type="protein sequence ID" value="TCS83602.1"/>
    <property type="molecule type" value="Genomic_DNA"/>
</dbReference>
<dbReference type="OrthoDB" id="9816067at2"/>
<keyword evidence="3" id="KW-0309">Germination</keyword>
<dbReference type="Proteomes" id="UP000295788">
    <property type="component" value="Unassembled WGS sequence"/>
</dbReference>
<keyword evidence="4" id="KW-0732">Signal</keyword>
<dbReference type="InterPro" id="IPR008844">
    <property type="entry name" value="Spore_GerAC-like"/>
</dbReference>
<evidence type="ECO:0000256" key="5">
    <source>
        <dbReference type="ARBA" id="ARBA00023136"/>
    </source>
</evidence>
<keyword evidence="5" id="KW-0472">Membrane</keyword>
<accession>A0A4R3KJV8</accession>
<proteinExistence type="inferred from homology"/>
<comment type="similarity">
    <text evidence="2">Belongs to the GerABKC lipoprotein family.</text>
</comment>
<dbReference type="NCBIfam" id="TIGR02887">
    <property type="entry name" value="spore_ger_x_C"/>
    <property type="match status" value="1"/>
</dbReference>
<dbReference type="InterPro" id="IPR038501">
    <property type="entry name" value="Spore_GerAC_C_sf"/>
</dbReference>
<keyword evidence="6" id="KW-0564">Palmitate</keyword>
<evidence type="ECO:0000256" key="2">
    <source>
        <dbReference type="ARBA" id="ARBA00007886"/>
    </source>
</evidence>
<dbReference type="PROSITE" id="PS51257">
    <property type="entry name" value="PROKAR_LIPOPROTEIN"/>
    <property type="match status" value="1"/>
</dbReference>
<evidence type="ECO:0000259" key="9">
    <source>
        <dbReference type="Pfam" id="PF25198"/>
    </source>
</evidence>
<dbReference type="RefSeq" id="WP_132767569.1">
    <property type="nucleotide sequence ID" value="NZ_SMAB01000004.1"/>
</dbReference>
<dbReference type="Gene3D" id="6.20.190.10">
    <property type="entry name" value="Nutrient germinant receptor protein C, domain 1"/>
    <property type="match status" value="1"/>
</dbReference>
<dbReference type="InterPro" id="IPR057336">
    <property type="entry name" value="GerAC_N"/>
</dbReference>
<reference evidence="10 11" key="1">
    <citation type="submission" date="2019-03" db="EMBL/GenBank/DDBJ databases">
        <title>Genomic Encyclopedia of Type Strains, Phase IV (KMG-IV): sequencing the most valuable type-strain genomes for metagenomic binning, comparative biology and taxonomic classification.</title>
        <authorList>
            <person name="Goeker M."/>
        </authorList>
    </citation>
    <scope>NUCLEOTIDE SEQUENCE [LARGE SCALE GENOMIC DNA]</scope>
    <source>
        <strain evidence="10 11">DSM 23802</strain>
    </source>
</reference>
<dbReference type="PANTHER" id="PTHR35789">
    <property type="entry name" value="SPORE GERMINATION PROTEIN B3"/>
    <property type="match status" value="1"/>
</dbReference>
<evidence type="ECO:0000313" key="10">
    <source>
        <dbReference type="EMBL" id="TCS83602.1"/>
    </source>
</evidence>
<keyword evidence="11" id="KW-1185">Reference proteome</keyword>
<dbReference type="GO" id="GO:0009847">
    <property type="term" value="P:spore germination"/>
    <property type="evidence" value="ECO:0007669"/>
    <property type="project" value="InterPro"/>
</dbReference>
<feature type="domain" description="Spore germination GerAC-like C-terminal" evidence="8">
    <location>
        <begin position="228"/>
        <end position="391"/>
    </location>
</feature>
<dbReference type="PANTHER" id="PTHR35789:SF1">
    <property type="entry name" value="SPORE GERMINATION PROTEIN B3"/>
    <property type="match status" value="1"/>
</dbReference>
<feature type="domain" description="Spore germination protein N-terminal" evidence="9">
    <location>
        <begin position="24"/>
        <end position="201"/>
    </location>
</feature>
<dbReference type="GO" id="GO:0016020">
    <property type="term" value="C:membrane"/>
    <property type="evidence" value="ECO:0007669"/>
    <property type="project" value="UniProtKB-SubCell"/>
</dbReference>
<dbReference type="Pfam" id="PF05504">
    <property type="entry name" value="Spore_GerAC"/>
    <property type="match status" value="1"/>
</dbReference>
<name>A0A4R3KJV8_9BACI</name>
<sequence length="394" mass="44526">MNKRILSLFLFISFIIFFSTGCWNRRELNELAIVTAAGIDPGPKKGEITVIFQIVNPSSISGKQGVSSTMTPFITIKSTGKTVFDAVRKATREMSRRLYFAHTQAWIFNEELVRKSGIKAFVDFLIRDAEIRINAPVLVTKGQKAEEILTTQLALDSINGVSIKKHLENAQKSGGFTLTVELRELINVLSNPTRGAIIPYVFNSPISPNKDTLEHTQLSKPDTIIKTEGFAVFKKDKLIGFLNSDEARGLLFVTDKVDKGVLPISFHGHHHTMEIISSKTKMKTKLVHGKPQVDLEIKLVVNVAEISMPLDLTNQSLIKKLETVTNHEVKKEVEHVIQKAQKKYKADIFGFGEEFKREYPKEWKKLENNWEKEFGELTVRVKVNTTIYETGLLK</sequence>
<keyword evidence="7" id="KW-0449">Lipoprotein</keyword>
<evidence type="ECO:0000259" key="8">
    <source>
        <dbReference type="Pfam" id="PF05504"/>
    </source>
</evidence>
<evidence type="ECO:0000256" key="6">
    <source>
        <dbReference type="ARBA" id="ARBA00023139"/>
    </source>
</evidence>
<evidence type="ECO:0000256" key="4">
    <source>
        <dbReference type="ARBA" id="ARBA00022729"/>
    </source>
</evidence>
<organism evidence="10 11">
    <name type="scientific">Tepidibacillus fermentans</name>
    <dbReference type="NCBI Taxonomy" id="1281767"/>
    <lineage>
        <taxon>Bacteria</taxon>
        <taxon>Bacillati</taxon>
        <taxon>Bacillota</taxon>
        <taxon>Bacilli</taxon>
        <taxon>Bacillales</taxon>
        <taxon>Bacillaceae</taxon>
        <taxon>Tepidibacillus</taxon>
    </lineage>
</organism>
<evidence type="ECO:0000256" key="1">
    <source>
        <dbReference type="ARBA" id="ARBA00004635"/>
    </source>
</evidence>
<comment type="caution">
    <text evidence="10">The sequence shown here is derived from an EMBL/GenBank/DDBJ whole genome shotgun (WGS) entry which is preliminary data.</text>
</comment>
<dbReference type="Gene3D" id="3.30.300.210">
    <property type="entry name" value="Nutrient germinant receptor protein C, domain 3"/>
    <property type="match status" value="1"/>
</dbReference>
<evidence type="ECO:0000256" key="3">
    <source>
        <dbReference type="ARBA" id="ARBA00022544"/>
    </source>
</evidence>
<dbReference type="AlphaFoldDB" id="A0A4R3KJV8"/>